<comment type="caution">
    <text evidence="5">The sequence shown here is derived from an EMBL/GenBank/DDBJ whole genome shotgun (WGS) entry which is preliminary data.</text>
</comment>
<gene>
    <name evidence="5" type="ORF">ACFP1Z_05150</name>
</gene>
<dbReference type="InterPro" id="IPR000055">
    <property type="entry name" value="Restrct_endonuc_typeI_TRD"/>
</dbReference>
<evidence type="ECO:0000256" key="1">
    <source>
        <dbReference type="ARBA" id="ARBA00010923"/>
    </source>
</evidence>
<keyword evidence="6" id="KW-1185">Reference proteome</keyword>
<dbReference type="GO" id="GO:0016787">
    <property type="term" value="F:hydrolase activity"/>
    <property type="evidence" value="ECO:0007669"/>
    <property type="project" value="UniProtKB-KW"/>
</dbReference>
<keyword evidence="5" id="KW-0378">Hydrolase</keyword>
<dbReference type="Pfam" id="PF01420">
    <property type="entry name" value="Methylase_S"/>
    <property type="match status" value="1"/>
</dbReference>
<keyword evidence="3" id="KW-0238">DNA-binding</keyword>
<reference evidence="6" key="1">
    <citation type="journal article" date="2019" name="Int. J. Syst. Evol. Microbiol.">
        <title>The Global Catalogue of Microorganisms (GCM) 10K type strain sequencing project: providing services to taxonomists for standard genome sequencing and annotation.</title>
        <authorList>
            <consortium name="The Broad Institute Genomics Platform"/>
            <consortium name="The Broad Institute Genome Sequencing Center for Infectious Disease"/>
            <person name="Wu L."/>
            <person name="Ma J."/>
        </authorList>
    </citation>
    <scope>NUCLEOTIDE SEQUENCE [LARGE SCALE GENOMIC DNA]</scope>
    <source>
        <strain evidence="6">CGMCC 4.7304</strain>
    </source>
</reference>
<keyword evidence="5" id="KW-0255">Endonuclease</keyword>
<dbReference type="SUPFAM" id="SSF116734">
    <property type="entry name" value="DNA methylase specificity domain"/>
    <property type="match status" value="2"/>
</dbReference>
<sequence>MGQTRSGLMLSDKTLRLVPDERRASARFLALVLSSSHVRSQVDSLLSGSTGQGNISQESVEELRIPDIPVVDQRSLVEVLDELAEAESALEASIAKLRTVRSSVVASVIPRGHELGMLAESTGCATSVRWVPVNEVGSVRMGKQLSPGSRASSEQYPYLRVANVLEERIDYSGVKTMAFSDGERLAYRLEPGDILLNEGQSLELVGRSAIYERGPGEFYFQNTLVRFRAGDGMLSRYAQAVFNCWLNAGVFVQIAKKTTSIAHLGAERFGSLLFPLVPLAEQRRIVDLVDAWDTRIRSSEDELSKLRGLKRGVMDDLLSGRVRVGSAE</sequence>
<evidence type="ECO:0000313" key="5">
    <source>
        <dbReference type="EMBL" id="MFC5719565.1"/>
    </source>
</evidence>
<feature type="domain" description="Type I restriction modification DNA specificity" evidence="4">
    <location>
        <begin position="132"/>
        <end position="304"/>
    </location>
</feature>
<dbReference type="PANTHER" id="PTHR30408:SF12">
    <property type="entry name" value="TYPE I RESTRICTION ENZYME MJAVIII SPECIFICITY SUBUNIT"/>
    <property type="match status" value="1"/>
</dbReference>
<dbReference type="Proteomes" id="UP001596083">
    <property type="component" value="Unassembled WGS sequence"/>
</dbReference>
<name>A0ABW0YZN9_9ACTN</name>
<dbReference type="PANTHER" id="PTHR30408">
    <property type="entry name" value="TYPE-1 RESTRICTION ENZYME ECOKI SPECIFICITY PROTEIN"/>
    <property type="match status" value="1"/>
</dbReference>
<dbReference type="EC" id="3.1.21.-" evidence="5"/>
<comment type="similarity">
    <text evidence="1">Belongs to the type-I restriction system S methylase family.</text>
</comment>
<dbReference type="InterPro" id="IPR044946">
    <property type="entry name" value="Restrct_endonuc_typeI_TRD_sf"/>
</dbReference>
<organism evidence="5 6">
    <name type="scientific">Streptomyces gamaensis</name>
    <dbReference type="NCBI Taxonomy" id="1763542"/>
    <lineage>
        <taxon>Bacteria</taxon>
        <taxon>Bacillati</taxon>
        <taxon>Actinomycetota</taxon>
        <taxon>Actinomycetes</taxon>
        <taxon>Kitasatosporales</taxon>
        <taxon>Streptomycetaceae</taxon>
        <taxon>Streptomyces</taxon>
    </lineage>
</organism>
<keyword evidence="5" id="KW-0540">Nuclease</keyword>
<evidence type="ECO:0000256" key="3">
    <source>
        <dbReference type="ARBA" id="ARBA00023125"/>
    </source>
</evidence>
<dbReference type="RefSeq" id="WP_390314676.1">
    <property type="nucleotide sequence ID" value="NZ_JBHSPB010000003.1"/>
</dbReference>
<keyword evidence="2" id="KW-0680">Restriction system</keyword>
<accession>A0ABW0YZN9</accession>
<dbReference type="Gene3D" id="3.90.220.20">
    <property type="entry name" value="DNA methylase specificity domains"/>
    <property type="match status" value="2"/>
</dbReference>
<evidence type="ECO:0000259" key="4">
    <source>
        <dbReference type="Pfam" id="PF01420"/>
    </source>
</evidence>
<dbReference type="GO" id="GO:0004519">
    <property type="term" value="F:endonuclease activity"/>
    <property type="evidence" value="ECO:0007669"/>
    <property type="project" value="UniProtKB-KW"/>
</dbReference>
<dbReference type="InterPro" id="IPR052021">
    <property type="entry name" value="Type-I_RS_S_subunit"/>
</dbReference>
<protein>
    <submittedName>
        <fullName evidence="5">Restriction endonuclease subunit S</fullName>
        <ecNumber evidence="5">3.1.21.-</ecNumber>
    </submittedName>
</protein>
<dbReference type="CDD" id="cd17253">
    <property type="entry name" value="RMtype1_S_Eco933I-TRD2-CR2_like"/>
    <property type="match status" value="1"/>
</dbReference>
<dbReference type="EMBL" id="JBHSPB010000003">
    <property type="protein sequence ID" value="MFC5719565.1"/>
    <property type="molecule type" value="Genomic_DNA"/>
</dbReference>
<proteinExistence type="inferred from homology"/>
<evidence type="ECO:0000313" key="6">
    <source>
        <dbReference type="Proteomes" id="UP001596083"/>
    </source>
</evidence>
<evidence type="ECO:0000256" key="2">
    <source>
        <dbReference type="ARBA" id="ARBA00022747"/>
    </source>
</evidence>